<dbReference type="GO" id="GO:0005776">
    <property type="term" value="C:autophagosome"/>
    <property type="evidence" value="ECO:0007669"/>
    <property type="project" value="TreeGrafter"/>
</dbReference>
<evidence type="ECO:0000256" key="7">
    <source>
        <dbReference type="ARBA" id="ARBA00022840"/>
    </source>
</evidence>
<dbReference type="GO" id="GO:0034045">
    <property type="term" value="C:phagophore assembly site membrane"/>
    <property type="evidence" value="ECO:0007669"/>
    <property type="project" value="UniProtKB-SubCell"/>
</dbReference>
<feature type="domain" description="Protein kinase" evidence="13">
    <location>
        <begin position="820"/>
        <end position="1194"/>
    </location>
</feature>
<dbReference type="SMART" id="SM00220">
    <property type="entry name" value="S_TKc"/>
    <property type="match status" value="1"/>
</dbReference>
<keyword evidence="6 14" id="KW-0418">Kinase</keyword>
<keyword evidence="5" id="KW-0547">Nucleotide-binding</keyword>
<protein>
    <recommendedName>
        <fullName evidence="2">non-specific serine/threonine protein kinase</fullName>
        <ecNumber evidence="2">2.7.11.1</ecNumber>
    </recommendedName>
    <alternativeName>
        <fullName evidence="8">Autophagy-related protein 1</fullName>
    </alternativeName>
</protein>
<evidence type="ECO:0000259" key="13">
    <source>
        <dbReference type="PROSITE" id="PS50011"/>
    </source>
</evidence>
<keyword evidence="12" id="KW-0472">Membrane</keyword>
<dbReference type="GO" id="GO:0004674">
    <property type="term" value="F:protein serine/threonine kinase activity"/>
    <property type="evidence" value="ECO:0007669"/>
    <property type="project" value="UniProtKB-KW"/>
</dbReference>
<feature type="region of interest" description="Disordered" evidence="11">
    <location>
        <begin position="346"/>
        <end position="378"/>
    </location>
</feature>
<keyword evidence="7" id="KW-0067">ATP-binding</keyword>
<dbReference type="GO" id="GO:0005829">
    <property type="term" value="C:cytosol"/>
    <property type="evidence" value="ECO:0007669"/>
    <property type="project" value="TreeGrafter"/>
</dbReference>
<evidence type="ECO:0000256" key="4">
    <source>
        <dbReference type="ARBA" id="ARBA00022679"/>
    </source>
</evidence>
<organism evidence="14">
    <name type="scientific">Talaromyces marneffei PM1</name>
    <dbReference type="NCBI Taxonomy" id="1077442"/>
    <lineage>
        <taxon>Eukaryota</taxon>
        <taxon>Fungi</taxon>
        <taxon>Dikarya</taxon>
        <taxon>Ascomycota</taxon>
        <taxon>Pezizomycotina</taxon>
        <taxon>Eurotiomycetes</taxon>
        <taxon>Eurotiomycetidae</taxon>
        <taxon>Eurotiales</taxon>
        <taxon>Trichocomaceae</taxon>
        <taxon>Talaromyces</taxon>
        <taxon>Talaromyces sect. Talaromyces</taxon>
    </lineage>
</organism>
<dbReference type="InterPro" id="IPR045269">
    <property type="entry name" value="Atg1-like"/>
</dbReference>
<feature type="transmembrane region" description="Helical" evidence="12">
    <location>
        <begin position="538"/>
        <end position="560"/>
    </location>
</feature>
<reference key="1">
    <citation type="journal article" date="2014" name="PLoS Genet.">
        <title>Signature Gene Expression Reveals Novel Clues to the Molecular Mechanisms of Dimorphic Transition in Penicillium marneffei.</title>
        <authorList>
            <person name="Yang E."/>
            <person name="Wang G."/>
            <person name="Cai J."/>
            <person name="Woo P.C."/>
            <person name="Lau S.K."/>
            <person name="Yuen K.-Y."/>
            <person name="Chow W.-N."/>
            <person name="Lin X."/>
        </authorList>
    </citation>
    <scope>NUCLEOTIDE SEQUENCE [LARGE SCALE GENOMIC DNA]</scope>
    <source>
        <strain>PM1</strain>
    </source>
</reference>
<dbReference type="GO" id="GO:0010506">
    <property type="term" value="P:regulation of autophagy"/>
    <property type="evidence" value="ECO:0007669"/>
    <property type="project" value="InterPro"/>
</dbReference>
<keyword evidence="4" id="KW-0808">Transferase</keyword>
<feature type="transmembrane region" description="Helical" evidence="12">
    <location>
        <begin position="603"/>
        <end position="624"/>
    </location>
</feature>
<dbReference type="InterPro" id="IPR000719">
    <property type="entry name" value="Prot_kinase_dom"/>
</dbReference>
<evidence type="ECO:0000256" key="5">
    <source>
        <dbReference type="ARBA" id="ARBA00022741"/>
    </source>
</evidence>
<dbReference type="Gene3D" id="1.10.510.10">
    <property type="entry name" value="Transferase(Phosphotransferase) domain 1"/>
    <property type="match status" value="1"/>
</dbReference>
<feature type="compositionally biased region" description="Polar residues" evidence="11">
    <location>
        <begin position="354"/>
        <end position="378"/>
    </location>
</feature>
<comment type="subcellular location">
    <subcellularLocation>
        <location evidence="1">Preautophagosomal structure membrane</location>
        <topology evidence="1">Peripheral membrane protein</topology>
    </subcellularLocation>
</comment>
<evidence type="ECO:0000256" key="1">
    <source>
        <dbReference type="ARBA" id="ARBA00004623"/>
    </source>
</evidence>
<evidence type="ECO:0000256" key="10">
    <source>
        <dbReference type="ARBA" id="ARBA00048679"/>
    </source>
</evidence>
<evidence type="ECO:0000256" key="3">
    <source>
        <dbReference type="ARBA" id="ARBA00022527"/>
    </source>
</evidence>
<comment type="caution">
    <text evidence="14">The sequence shown here is derived from an EMBL/GenBank/DDBJ whole genome shotgun (WGS) entry which is preliminary data.</text>
</comment>
<dbReference type="EMBL" id="JPOX01000020">
    <property type="protein sequence ID" value="KFX46182.1"/>
    <property type="molecule type" value="Genomic_DNA"/>
</dbReference>
<evidence type="ECO:0000256" key="6">
    <source>
        <dbReference type="ARBA" id="ARBA00022777"/>
    </source>
</evidence>
<evidence type="ECO:0000256" key="2">
    <source>
        <dbReference type="ARBA" id="ARBA00012513"/>
    </source>
</evidence>
<dbReference type="Pfam" id="PF26616">
    <property type="entry name" value="CorA-like"/>
    <property type="match status" value="1"/>
</dbReference>
<dbReference type="EC" id="2.7.11.1" evidence="2"/>
<comment type="catalytic activity">
    <reaction evidence="10">
        <text>L-seryl-[protein] + ATP = O-phospho-L-seryl-[protein] + ADP + H(+)</text>
        <dbReference type="Rhea" id="RHEA:17989"/>
        <dbReference type="Rhea" id="RHEA-COMP:9863"/>
        <dbReference type="Rhea" id="RHEA-COMP:11604"/>
        <dbReference type="ChEBI" id="CHEBI:15378"/>
        <dbReference type="ChEBI" id="CHEBI:29999"/>
        <dbReference type="ChEBI" id="CHEBI:30616"/>
        <dbReference type="ChEBI" id="CHEBI:83421"/>
        <dbReference type="ChEBI" id="CHEBI:456216"/>
        <dbReference type="EC" id="2.7.11.1"/>
    </reaction>
</comment>
<reference evidence="14" key="2">
    <citation type="journal article" date="2014" name="PLoS Genet.">
        <title>Signature gene expression reveals novel clues to the molecular mechanisms of dimorphic transition in Penicillium marneffei.</title>
        <authorList>
            <person name="Yang E."/>
            <person name="Wang G."/>
            <person name="Cai J."/>
            <person name="Woo P.C."/>
            <person name="Lau S.K."/>
            <person name="Yuen K.-Y."/>
            <person name="Chow W.-N."/>
            <person name="Lin X."/>
        </authorList>
    </citation>
    <scope>NUCLEOTIDE SEQUENCE</scope>
    <source>
        <strain evidence="14">PM1</strain>
    </source>
</reference>
<dbReference type="GO" id="GO:0000045">
    <property type="term" value="P:autophagosome assembly"/>
    <property type="evidence" value="ECO:0007669"/>
    <property type="project" value="TreeGrafter"/>
</dbReference>
<dbReference type="GO" id="GO:0005524">
    <property type="term" value="F:ATP binding"/>
    <property type="evidence" value="ECO:0007669"/>
    <property type="project" value="UniProtKB-KW"/>
</dbReference>
<dbReference type="InterPro" id="IPR058257">
    <property type="entry name" value="CorA-like_dom"/>
</dbReference>
<gene>
    <name evidence="14" type="ORF">GQ26_0201400</name>
</gene>
<dbReference type="Gene3D" id="1.20.58.340">
    <property type="entry name" value="Magnesium transport protein CorA, transmembrane region"/>
    <property type="match status" value="1"/>
</dbReference>
<dbReference type="InterPro" id="IPR011009">
    <property type="entry name" value="Kinase-like_dom_sf"/>
</dbReference>
<dbReference type="CDD" id="cd00180">
    <property type="entry name" value="PKc"/>
    <property type="match status" value="1"/>
</dbReference>
<keyword evidence="12" id="KW-0812">Transmembrane</keyword>
<name>A0A093V0W8_TALMA</name>
<dbReference type="PANTHER" id="PTHR24348">
    <property type="entry name" value="SERINE/THREONINE-PROTEIN KINASE UNC-51-RELATED"/>
    <property type="match status" value="1"/>
</dbReference>
<sequence>MLDQYDTLQVACDSSRLYPTNLIRTHAFCHALESYRKRLHESQKSLFESRSQYHLIELVEAHNGDDVFGSTKSKSVDDLKTYFQVNRKDPKCRHAFIEAESSRSPLDCSKEMLEYLLSFHQVSPSFLELVFAFGAGKQPEDFHYTSFRHESFLDQVNKRFAIFRLGRSGREIRQCYNLWSTEPSSGGSNPWSIRQTAVYHSFDVETGKAFWIDIKANDVIKSRIRAETGISGNLRARNMIDPSSCFSSTLKTHLIHFEWCRENWRHQLTSLEKRSSGILKRILNAPVELLELTTSENTSDTGLNGESGGFEPGMGQNTAGRILSRRTTGASMIPKTILLPDFAKWGGRSRHSKPQATSVQSTLRGSLPSTQNDSVDGSSQFRFSEPFPIDQLQDLSRIESTLQEISLVMKLNADVLLEIMEYYQRLIDDPYFPIEIKDGSSTAVSDFFQQIRIIINELKREQCRIDSLLQVVSNGKSMFESILQFRNIEINTLFATNAHHGSLRMESMTQEMHESTIKMEKMTNSMHKLAERTERETASMHIITLVTLIFLPGTFIAVRLGMPALKLRKFTDHLTFDQTFLGSGLFQWDQDKPEAMPTWKPEFFALFAKVCFPFMGAIGLIWALEMFLEALRSAEMLDNCEPRLYLMAYSLHGIKYFTRAYSDSSGEFSHHDFGCWVKENQKIGLNGYGKEDFYVSEDALRVYWEVHRVRDVFSEAGIHRQTPPSPELIIQSYIRIFSILIYIATPDLPSLAYLSVFSASGRNDYNLPLAGDIFPNTEEGRKVQARFLESQFLFSPVVFSPQLHERELDSRHVLPLTFKRQLSGRPGSSTNSAITKLYKLEKASKLQTKEDLVVIKEYPKSEIEHSFKNELKAYMSFHYAGDEPYVSKYFLKYYGSFKQNNKGFIILEYADEGSLLEFFKSNQVPRTREELHGLFENLSDLLYGLRILHAKDLGKTNRQLRGVHQDLKPANIFVSRNENGGTYQYNFKIGDFGLTSFTPTEANEIKNRDNKGGIMYNAPEMTNYDDFSRSLDEGISHLVDIWSFSCVLFEAAVWAISDERGREEFRSLRCKENDQKPRHRDQGAFLGGNQSLQRSFNHDMRINETYGLKNPRSSGDFPERSYLDNRPYFEYHKSLPSPIYGEQFPSNGNNLTADPEKEVSKNGEKTKSFVTELSKQTPSDKQIEYPKFGIQDVIRWIDGGRYQSDRLYKGLSSALETLKKRQQIFIIDDTAVMKRDHWQSVVSTFRALAHLTNKVDPDGIELYFRSSPDQPKKPPKLSLWNGRTGAEKLVDKVVSQGKKQEEAICYMQSSIGKILNQVKEKISHKNSETSIYILTDGIWDDAIDSRNICGVDNAILSLVREMCRLNRGESHISIQFIRFGDSEVGKSRLKYLDDDLTKEFKEFKSYDIVDTTTDRSPVWKMLLGSIIGTVDNAIDDRPGDVSG</sequence>
<evidence type="ECO:0000256" key="11">
    <source>
        <dbReference type="SAM" id="MobiDB-lite"/>
    </source>
</evidence>
<dbReference type="SUPFAM" id="SSF56112">
    <property type="entry name" value="Protein kinase-like (PK-like)"/>
    <property type="match status" value="1"/>
</dbReference>
<keyword evidence="12" id="KW-1133">Transmembrane helix</keyword>
<proteinExistence type="predicted"/>
<keyword evidence="3" id="KW-0723">Serine/threonine-protein kinase</keyword>
<dbReference type="PANTHER" id="PTHR24348:SF22">
    <property type="entry name" value="NON-SPECIFIC SERINE_THREONINE PROTEIN KINASE"/>
    <property type="match status" value="1"/>
</dbReference>
<comment type="catalytic activity">
    <reaction evidence="9">
        <text>L-threonyl-[protein] + ATP = O-phospho-L-threonyl-[protein] + ADP + H(+)</text>
        <dbReference type="Rhea" id="RHEA:46608"/>
        <dbReference type="Rhea" id="RHEA-COMP:11060"/>
        <dbReference type="Rhea" id="RHEA-COMP:11605"/>
        <dbReference type="ChEBI" id="CHEBI:15378"/>
        <dbReference type="ChEBI" id="CHEBI:30013"/>
        <dbReference type="ChEBI" id="CHEBI:30616"/>
        <dbReference type="ChEBI" id="CHEBI:61977"/>
        <dbReference type="ChEBI" id="CHEBI:456216"/>
        <dbReference type="EC" id="2.7.11.1"/>
    </reaction>
</comment>
<evidence type="ECO:0000313" key="14">
    <source>
        <dbReference type="EMBL" id="KFX46182.1"/>
    </source>
</evidence>
<dbReference type="Pfam" id="PF00069">
    <property type="entry name" value="Pkinase"/>
    <property type="match status" value="1"/>
</dbReference>
<evidence type="ECO:0000256" key="12">
    <source>
        <dbReference type="SAM" id="Phobius"/>
    </source>
</evidence>
<dbReference type="PROSITE" id="PS50011">
    <property type="entry name" value="PROTEIN_KINASE_DOM"/>
    <property type="match status" value="1"/>
</dbReference>
<accession>A0A093V0W8</accession>
<evidence type="ECO:0000256" key="9">
    <source>
        <dbReference type="ARBA" id="ARBA00047899"/>
    </source>
</evidence>
<evidence type="ECO:0000256" key="8">
    <source>
        <dbReference type="ARBA" id="ARBA00030237"/>
    </source>
</evidence>